<evidence type="ECO:0000313" key="3">
    <source>
        <dbReference type="Proteomes" id="UP000197679"/>
    </source>
</evidence>
<name>A0A218NN32_9ARCH</name>
<dbReference type="EMBL" id="CP019964">
    <property type="protein sequence ID" value="ASI13871.1"/>
    <property type="molecule type" value="Genomic_DNA"/>
</dbReference>
<proteinExistence type="predicted"/>
<keyword evidence="1" id="KW-1133">Transmembrane helix</keyword>
<dbReference type="Proteomes" id="UP000197679">
    <property type="component" value="Chromosome"/>
</dbReference>
<evidence type="ECO:0000256" key="1">
    <source>
        <dbReference type="SAM" id="Phobius"/>
    </source>
</evidence>
<feature type="transmembrane region" description="Helical" evidence="1">
    <location>
        <begin position="245"/>
        <end position="265"/>
    </location>
</feature>
<organism evidence="2 3">
    <name type="scientific">Candidatus Mancarchaeum acidiphilum</name>
    <dbReference type="NCBI Taxonomy" id="1920749"/>
    <lineage>
        <taxon>Archaea</taxon>
        <taxon>Candidatus Micrarchaeota</taxon>
        <taxon>Candidatus Mancarchaeum</taxon>
    </lineage>
</organism>
<accession>A0A218NN32</accession>
<reference evidence="2 3" key="1">
    <citation type="journal article" date="2017" name="Nat. Commun.">
        <title>'ARMAN' archaea depend on association with euryarchaeal host in culture and in situ.</title>
        <authorList>
            <person name="Golyshina O."/>
            <person name="Toshchakov S."/>
            <person name="Makarova K."/>
            <person name="Gavrilov S."/>
            <person name="Korzhenkov A."/>
            <person name="La Cono V."/>
            <person name="Arcadi E."/>
            <person name="Nechitaylo T."/>
            <person name="Ferrer M."/>
            <person name="Kublanov I."/>
            <person name="Wolf Y."/>
            <person name="Yakimov M."/>
            <person name="Golyshin P."/>
            <person name="Slesarev A."/>
            <person name="Kozyavkin S."/>
        </authorList>
    </citation>
    <scope>NUCLEOTIDE SEQUENCE [LARGE SCALE GENOMIC DNA]</scope>
    <source>
        <strain evidence="2 3">Mia14</strain>
    </source>
</reference>
<feature type="transmembrane region" description="Helical" evidence="1">
    <location>
        <begin position="164"/>
        <end position="187"/>
    </location>
</feature>
<gene>
    <name evidence="2" type="ORF">Mia14_0560</name>
</gene>
<keyword evidence="1" id="KW-0812">Transmembrane</keyword>
<feature type="transmembrane region" description="Helical" evidence="1">
    <location>
        <begin position="199"/>
        <end position="224"/>
    </location>
</feature>
<keyword evidence="1" id="KW-0472">Membrane</keyword>
<feature type="transmembrane region" description="Helical" evidence="1">
    <location>
        <begin position="74"/>
        <end position="107"/>
    </location>
</feature>
<dbReference type="AlphaFoldDB" id="A0A218NN32"/>
<keyword evidence="3" id="KW-1185">Reference proteome</keyword>
<sequence>MVAINLWNPTDVGFYTAIIIALLLGFVHGITPDEHTWPITFSYAVGSYSTKGGMKAGFIFSSGFTLQRSILSEIAYFALAGIFMTATAFGITYVFVGLAMLAAGIYIKNKKIYPHWHWIEEKLSYMVGIHKKGSKSHLLEEEHVLNPLNTTDSSPQLKAVPSKLAFLHGLIAGFGFGAFALIIYTVLSPAMPSPWVGWVPGFMFGIGTMIMQILFGAGFGRWLTSAKKLTQKGIAFVARTISSDVLLYGGLAFMVSGSLILEFPWLLTYDIVTPLKIHNLHDLGIGFFLVIFAVIIIGFLSYIRAVKIAERSKDLHR</sequence>
<protein>
    <submittedName>
        <fullName evidence="2">Putative metal permease</fullName>
    </submittedName>
</protein>
<feature type="transmembrane region" description="Helical" evidence="1">
    <location>
        <begin position="285"/>
        <end position="303"/>
    </location>
</feature>
<feature type="transmembrane region" description="Helical" evidence="1">
    <location>
        <begin position="12"/>
        <end position="31"/>
    </location>
</feature>
<dbReference type="KEGG" id="marh:Mia14_0560"/>
<evidence type="ECO:0000313" key="2">
    <source>
        <dbReference type="EMBL" id="ASI13871.1"/>
    </source>
</evidence>
<dbReference type="OrthoDB" id="56710at2157"/>